<dbReference type="GO" id="GO:0003723">
    <property type="term" value="F:RNA binding"/>
    <property type="evidence" value="ECO:0007669"/>
    <property type="project" value="TreeGrafter"/>
</dbReference>
<sequence>MAKSMRSKIKRKHRAVKRERWNDKVHKKRLLEAVKRGEENLIKQQSTKVVEMKDVEESSDEEVMQIDTSGKEKKPNMDENGQYPVWMNQRKIKRLRKNRNRVERKMKKKQLKGKKKK</sequence>
<gene>
    <name evidence="3" type="ORF">DGYR_LOCUS12119</name>
</gene>
<accession>A0A7I8W8Z7</accession>
<dbReference type="AlphaFoldDB" id="A0A7I8W8Z7"/>
<organism evidence="3 4">
    <name type="scientific">Dimorphilus gyrociliatus</name>
    <dbReference type="NCBI Taxonomy" id="2664684"/>
    <lineage>
        <taxon>Eukaryota</taxon>
        <taxon>Metazoa</taxon>
        <taxon>Spiralia</taxon>
        <taxon>Lophotrochozoa</taxon>
        <taxon>Annelida</taxon>
        <taxon>Polychaeta</taxon>
        <taxon>Polychaeta incertae sedis</taxon>
        <taxon>Dinophilidae</taxon>
        <taxon>Dimorphilus</taxon>
    </lineage>
</organism>
<evidence type="ECO:0000256" key="1">
    <source>
        <dbReference type="ARBA" id="ARBA00034118"/>
    </source>
</evidence>
<dbReference type="GO" id="GO:0097484">
    <property type="term" value="P:dendrite extension"/>
    <property type="evidence" value="ECO:0007669"/>
    <property type="project" value="TreeGrafter"/>
</dbReference>
<comment type="caution">
    <text evidence="3">The sequence shown here is derived from an EMBL/GenBank/DDBJ whole genome shotgun (WGS) entry which is preliminary data.</text>
</comment>
<evidence type="ECO:0000313" key="4">
    <source>
        <dbReference type="Proteomes" id="UP000549394"/>
    </source>
</evidence>
<dbReference type="PANTHER" id="PTHR34253:SF1">
    <property type="entry name" value="PROTEIN LLP HOMOLOG"/>
    <property type="match status" value="1"/>
</dbReference>
<feature type="region of interest" description="Disordered" evidence="2">
    <location>
        <begin position="50"/>
        <end position="117"/>
    </location>
</feature>
<dbReference type="Proteomes" id="UP000549394">
    <property type="component" value="Unassembled WGS sequence"/>
</dbReference>
<dbReference type="PANTHER" id="PTHR34253">
    <property type="entry name" value="PROTEIN LLP HOMOLOG"/>
    <property type="match status" value="1"/>
</dbReference>
<dbReference type="GO" id="GO:0005730">
    <property type="term" value="C:nucleolus"/>
    <property type="evidence" value="ECO:0007669"/>
    <property type="project" value="TreeGrafter"/>
</dbReference>
<reference evidence="3 4" key="1">
    <citation type="submission" date="2020-08" db="EMBL/GenBank/DDBJ databases">
        <authorList>
            <person name="Hejnol A."/>
        </authorList>
    </citation>
    <scope>NUCLEOTIDE SEQUENCE [LARGE SCALE GENOMIC DNA]</scope>
</reference>
<proteinExistence type="inferred from homology"/>
<keyword evidence="4" id="KW-1185">Reference proteome</keyword>
<dbReference type="InterPro" id="IPR018784">
    <property type="entry name" value="LLPH-like"/>
</dbReference>
<evidence type="ECO:0000313" key="3">
    <source>
        <dbReference type="EMBL" id="CAD5124601.1"/>
    </source>
</evidence>
<protein>
    <submittedName>
        <fullName evidence="3">DgyrCDS12871</fullName>
    </submittedName>
</protein>
<feature type="compositionally biased region" description="Basic residues" evidence="2">
    <location>
        <begin position="1"/>
        <end position="17"/>
    </location>
</feature>
<dbReference type="EMBL" id="CAJFCJ010000022">
    <property type="protein sequence ID" value="CAD5124601.1"/>
    <property type="molecule type" value="Genomic_DNA"/>
</dbReference>
<feature type="region of interest" description="Disordered" evidence="2">
    <location>
        <begin position="1"/>
        <end position="20"/>
    </location>
</feature>
<feature type="compositionally biased region" description="Basic residues" evidence="2">
    <location>
        <begin position="90"/>
        <end position="117"/>
    </location>
</feature>
<dbReference type="OrthoDB" id="6257894at2759"/>
<name>A0A7I8W8Z7_9ANNE</name>
<dbReference type="Pfam" id="PF10169">
    <property type="entry name" value="LLPH"/>
    <property type="match status" value="1"/>
</dbReference>
<dbReference type="GO" id="GO:0001099">
    <property type="term" value="F:basal RNA polymerase II transcription machinery binding"/>
    <property type="evidence" value="ECO:0007669"/>
    <property type="project" value="TreeGrafter"/>
</dbReference>
<evidence type="ECO:0000256" key="2">
    <source>
        <dbReference type="SAM" id="MobiDB-lite"/>
    </source>
</evidence>
<comment type="similarity">
    <text evidence="1">Belongs to the learning-associated protein family.</text>
</comment>